<dbReference type="GO" id="GO:0006629">
    <property type="term" value="P:lipid metabolic process"/>
    <property type="evidence" value="ECO:0007669"/>
    <property type="project" value="InterPro"/>
</dbReference>
<evidence type="ECO:0000256" key="1">
    <source>
        <dbReference type="ARBA" id="ARBA00012247"/>
    </source>
</evidence>
<evidence type="ECO:0000259" key="8">
    <source>
        <dbReference type="PROSITE" id="PS51704"/>
    </source>
</evidence>
<proteinExistence type="predicted"/>
<gene>
    <name evidence="9" type="ORF">BDA96_10G263000</name>
</gene>
<dbReference type="GO" id="GO:0008889">
    <property type="term" value="F:glycerophosphodiester phosphodiesterase activity"/>
    <property type="evidence" value="ECO:0007669"/>
    <property type="project" value="UniProtKB-EC"/>
</dbReference>
<organism evidence="9 10">
    <name type="scientific">Sorghum bicolor</name>
    <name type="common">Sorghum</name>
    <name type="synonym">Sorghum vulgare</name>
    <dbReference type="NCBI Taxonomy" id="4558"/>
    <lineage>
        <taxon>Eukaryota</taxon>
        <taxon>Viridiplantae</taxon>
        <taxon>Streptophyta</taxon>
        <taxon>Embryophyta</taxon>
        <taxon>Tracheophyta</taxon>
        <taxon>Spermatophyta</taxon>
        <taxon>Magnoliopsida</taxon>
        <taxon>Liliopsida</taxon>
        <taxon>Poales</taxon>
        <taxon>Poaceae</taxon>
        <taxon>PACMAD clade</taxon>
        <taxon>Panicoideae</taxon>
        <taxon>Andropogonodae</taxon>
        <taxon>Andropogoneae</taxon>
        <taxon>Sorghinae</taxon>
        <taxon>Sorghum</taxon>
    </lineage>
</organism>
<dbReference type="PANTHER" id="PTHR43620">
    <property type="entry name" value="GLYCEROPHOSPHORYL DIESTER PHOSPHODIESTERASE"/>
    <property type="match status" value="1"/>
</dbReference>
<dbReference type="Proteomes" id="UP000807115">
    <property type="component" value="Chromosome 10"/>
</dbReference>
<keyword evidence="2" id="KW-0732">Signal</keyword>
<feature type="region of interest" description="Disordered" evidence="7">
    <location>
        <begin position="314"/>
        <end position="334"/>
    </location>
</feature>
<keyword evidence="4" id="KW-0378">Hydrolase</keyword>
<reference evidence="9" key="2">
    <citation type="submission" date="2020-10" db="EMBL/GenBank/DDBJ databases">
        <authorList>
            <person name="Cooper E.A."/>
            <person name="Brenton Z.W."/>
            <person name="Flinn B.S."/>
            <person name="Jenkins J."/>
            <person name="Shu S."/>
            <person name="Flowers D."/>
            <person name="Luo F."/>
            <person name="Wang Y."/>
            <person name="Xia P."/>
            <person name="Barry K."/>
            <person name="Daum C."/>
            <person name="Lipzen A."/>
            <person name="Yoshinaga Y."/>
            <person name="Schmutz J."/>
            <person name="Saski C."/>
            <person name="Vermerris W."/>
            <person name="Kresovich S."/>
        </authorList>
    </citation>
    <scope>NUCLEOTIDE SEQUENCE</scope>
</reference>
<evidence type="ECO:0000256" key="5">
    <source>
        <dbReference type="ARBA" id="ARBA00023180"/>
    </source>
</evidence>
<evidence type="ECO:0000256" key="4">
    <source>
        <dbReference type="ARBA" id="ARBA00022801"/>
    </source>
</evidence>
<dbReference type="GO" id="GO:0006071">
    <property type="term" value="P:glycerol metabolic process"/>
    <property type="evidence" value="ECO:0007669"/>
    <property type="project" value="UniProtKB-KW"/>
</dbReference>
<evidence type="ECO:0000256" key="6">
    <source>
        <dbReference type="ARBA" id="ARBA00047512"/>
    </source>
</evidence>
<accession>A0A921Q4K7</accession>
<dbReference type="PROSITE" id="PS51704">
    <property type="entry name" value="GP_PDE"/>
    <property type="match status" value="1"/>
</dbReference>
<feature type="compositionally biased region" description="Low complexity" evidence="7">
    <location>
        <begin position="319"/>
        <end position="334"/>
    </location>
</feature>
<protein>
    <recommendedName>
        <fullName evidence="1">glycerophosphodiester phosphodiesterase</fullName>
        <ecNumber evidence="1">3.1.4.46</ecNumber>
    </recommendedName>
</protein>
<dbReference type="InterPro" id="IPR030395">
    <property type="entry name" value="GP_PDE_dom"/>
</dbReference>
<dbReference type="EMBL" id="CM027689">
    <property type="protein sequence ID" value="KAG0515253.1"/>
    <property type="molecule type" value="Genomic_DNA"/>
</dbReference>
<evidence type="ECO:0000256" key="2">
    <source>
        <dbReference type="ARBA" id="ARBA00022729"/>
    </source>
</evidence>
<evidence type="ECO:0000313" key="10">
    <source>
        <dbReference type="Proteomes" id="UP000807115"/>
    </source>
</evidence>
<dbReference type="EC" id="3.1.4.46" evidence="1"/>
<dbReference type="SUPFAM" id="SSF51695">
    <property type="entry name" value="PLC-like phosphodiesterases"/>
    <property type="match status" value="1"/>
</dbReference>
<dbReference type="AlphaFoldDB" id="A0A921Q4K7"/>
<dbReference type="FunFam" id="3.20.20.190:FF:000011">
    <property type="entry name" value="Glycerophosphodiester phosphodiesterase GDPDL3"/>
    <property type="match status" value="1"/>
</dbReference>
<reference evidence="9" key="1">
    <citation type="journal article" date="2019" name="BMC Genomics">
        <title>A new reference genome for Sorghum bicolor reveals high levels of sequence similarity between sweet and grain genotypes: implications for the genetics of sugar metabolism.</title>
        <authorList>
            <person name="Cooper E.A."/>
            <person name="Brenton Z.W."/>
            <person name="Flinn B.S."/>
            <person name="Jenkins J."/>
            <person name="Shu S."/>
            <person name="Flowers D."/>
            <person name="Luo F."/>
            <person name="Wang Y."/>
            <person name="Xia P."/>
            <person name="Barry K."/>
            <person name="Daum C."/>
            <person name="Lipzen A."/>
            <person name="Yoshinaga Y."/>
            <person name="Schmutz J."/>
            <person name="Saski C."/>
            <person name="Vermerris W."/>
            <person name="Kresovich S."/>
        </authorList>
    </citation>
    <scope>NUCLEOTIDE SEQUENCE</scope>
</reference>
<comment type="catalytic activity">
    <reaction evidence="6">
        <text>a sn-glycero-3-phosphodiester + H2O = an alcohol + sn-glycerol 3-phosphate + H(+)</text>
        <dbReference type="Rhea" id="RHEA:12969"/>
        <dbReference type="ChEBI" id="CHEBI:15377"/>
        <dbReference type="ChEBI" id="CHEBI:15378"/>
        <dbReference type="ChEBI" id="CHEBI:30879"/>
        <dbReference type="ChEBI" id="CHEBI:57597"/>
        <dbReference type="ChEBI" id="CHEBI:83408"/>
        <dbReference type="EC" id="3.1.4.46"/>
    </reaction>
</comment>
<keyword evidence="3" id="KW-0319">Glycerol metabolism</keyword>
<dbReference type="PANTHER" id="PTHR43620:SF25">
    <property type="entry name" value="GLYCEROPHOSPHODIESTER PHOSPHODIESTERASE"/>
    <property type="match status" value="1"/>
</dbReference>
<dbReference type="InterPro" id="IPR017946">
    <property type="entry name" value="PLC-like_Pdiesterase_TIM-brl"/>
</dbReference>
<keyword evidence="5" id="KW-0325">Glycoprotein</keyword>
<evidence type="ECO:0000313" key="9">
    <source>
        <dbReference type="EMBL" id="KAG0515253.1"/>
    </source>
</evidence>
<sequence length="361" mass="38048">MSKDAVPFCLDSPDLTKGTTAATVFSTKAATVNEIQNGSGIFAFDLLSSEIQTLKPDLVGPYNQEGLKRNPAAKNSGKLMTLVDFLAFSKSNNISGVLVDVRNAPYLATRGIDIVDAVSSALINASYDKETRQQVLIASDDSAVLRAFKKFPAFKRVLQIGNAISDVSKASVEEMAKFASAVSITRGSVVQAQGSFLLRFTDVIDKMHAANLSVYVGLLRNEFMNLGFDFWANPMVEIVTYSSLMADGIVTEFPATAAEYFRSPCSDFSKNLTYTIMPAKPGSLLKLTDPSALPPAQGPAPVLKPADVVDPPLPPVTISTPGASASSNGSSTTSGARVSTASSGLCLLAIGLSVLLVTSSK</sequence>
<evidence type="ECO:0000256" key="3">
    <source>
        <dbReference type="ARBA" id="ARBA00022798"/>
    </source>
</evidence>
<evidence type="ECO:0000256" key="7">
    <source>
        <dbReference type="SAM" id="MobiDB-lite"/>
    </source>
</evidence>
<name>A0A921Q4K7_SORBI</name>
<dbReference type="Gene3D" id="3.20.20.190">
    <property type="entry name" value="Phosphatidylinositol (PI) phosphodiesterase"/>
    <property type="match status" value="1"/>
</dbReference>
<feature type="domain" description="GP-PDE" evidence="8">
    <location>
        <begin position="1"/>
        <end position="261"/>
    </location>
</feature>
<dbReference type="Pfam" id="PF03009">
    <property type="entry name" value="GDPD"/>
    <property type="match status" value="1"/>
</dbReference>
<comment type="caution">
    <text evidence="9">The sequence shown here is derived from an EMBL/GenBank/DDBJ whole genome shotgun (WGS) entry which is preliminary data.</text>
</comment>